<sequence length="570" mass="63293">MRSAFCSALVRFVEHDLVTRPGLWYGPGFGRTWSSLGLGTAQGGGEEVSGSRILHLGSFRHCVEIEEKPEVSTSKPAEDYVDSQAGRNAVQAVLQVISRYLGNQNQSGVGRSLSKEVHEIIHREKSAPSVYVYNRLISVLMEAGHHDEAYSVYGDMLPHTARPDSHTYVRLIVGFCKAGRIKQAQQVFRDMRVQRCESKGIVYNAMIHGLGEAGEVSEAWELLNQMTDNNCLPDVWTYNSVIHSLGKSGRVNDSLVLFKTMTSKGCTPDVFTYNSLICALGKAGRVVEACELYEGMIERGCLPDVVTYNTLIPVLCKAGEFASAITLFKFMRSVGCQPDVVTYSSLVAGLCKARRIDDALLLSTEMTLSGCAPNTVTFNSWLDGLCKVGRVAEAHMLFQKMVSLGYVPDAITFSILIDAFCKSGQFVDESFKLLKDIVKRAETLDARTVTIVYQSFKKVGKLKQAKRIMRNARGGGNDRSNLQLASSKDKRLVTPTTCAHKRIVLNPLAIRQEKQSNRRKNIFKGRQILDGIYTVSIEDLHKETIEIKNQIEGVVIISVVKRPNKYDRRS</sequence>
<name>A0ABD1ZC10_9MARC</name>
<dbReference type="PANTHER" id="PTHR46128:SF73">
    <property type="entry name" value="CRIB DOMAIN-CONTAINING PROTEIN"/>
    <property type="match status" value="1"/>
</dbReference>
<feature type="repeat" description="PPR" evidence="3">
    <location>
        <begin position="374"/>
        <end position="408"/>
    </location>
</feature>
<dbReference type="PANTHER" id="PTHR46128">
    <property type="entry name" value="MITOCHONDRIAL GROUP I INTRON SPLICING FACTOR CCM1"/>
    <property type="match status" value="1"/>
</dbReference>
<comment type="caution">
    <text evidence="4">The sequence shown here is derived from an EMBL/GenBank/DDBJ whole genome shotgun (WGS) entry which is preliminary data.</text>
</comment>
<evidence type="ECO:0000256" key="3">
    <source>
        <dbReference type="PROSITE-ProRule" id="PRU00708"/>
    </source>
</evidence>
<evidence type="ECO:0000313" key="4">
    <source>
        <dbReference type="EMBL" id="KAL2645295.1"/>
    </source>
</evidence>
<dbReference type="InterPro" id="IPR002885">
    <property type="entry name" value="PPR_rpt"/>
</dbReference>
<dbReference type="EMBL" id="JBHFFA010000002">
    <property type="protein sequence ID" value="KAL2645295.1"/>
    <property type="molecule type" value="Genomic_DNA"/>
</dbReference>
<dbReference type="SUPFAM" id="SSF48452">
    <property type="entry name" value="TPR-like"/>
    <property type="match status" value="1"/>
</dbReference>
<evidence type="ECO:0000313" key="5">
    <source>
        <dbReference type="Proteomes" id="UP001605036"/>
    </source>
</evidence>
<evidence type="ECO:0000256" key="2">
    <source>
        <dbReference type="ARBA" id="ARBA00022737"/>
    </source>
</evidence>
<comment type="similarity">
    <text evidence="1">Belongs to the PPR family. P subfamily.</text>
</comment>
<dbReference type="Proteomes" id="UP001605036">
    <property type="component" value="Unassembled WGS sequence"/>
</dbReference>
<dbReference type="Gene3D" id="1.25.40.10">
    <property type="entry name" value="Tetratricopeptide repeat domain"/>
    <property type="match status" value="4"/>
</dbReference>
<proteinExistence type="inferred from homology"/>
<evidence type="ECO:0008006" key="6">
    <source>
        <dbReference type="Google" id="ProtNLM"/>
    </source>
</evidence>
<feature type="repeat" description="PPR" evidence="3">
    <location>
        <begin position="409"/>
        <end position="444"/>
    </location>
</feature>
<dbReference type="InterPro" id="IPR011990">
    <property type="entry name" value="TPR-like_helical_dom_sf"/>
</dbReference>
<dbReference type="NCBIfam" id="TIGR00756">
    <property type="entry name" value="PPR"/>
    <property type="match status" value="9"/>
</dbReference>
<gene>
    <name evidence="4" type="ORF">R1flu_012882</name>
</gene>
<evidence type="ECO:0000256" key="1">
    <source>
        <dbReference type="ARBA" id="ARBA00007626"/>
    </source>
</evidence>
<dbReference type="Pfam" id="PF13041">
    <property type="entry name" value="PPR_2"/>
    <property type="match status" value="4"/>
</dbReference>
<feature type="repeat" description="PPR" evidence="3">
    <location>
        <begin position="234"/>
        <end position="268"/>
    </location>
</feature>
<feature type="repeat" description="PPR" evidence="3">
    <location>
        <begin position="339"/>
        <end position="373"/>
    </location>
</feature>
<organism evidence="4 5">
    <name type="scientific">Riccia fluitans</name>
    <dbReference type="NCBI Taxonomy" id="41844"/>
    <lineage>
        <taxon>Eukaryota</taxon>
        <taxon>Viridiplantae</taxon>
        <taxon>Streptophyta</taxon>
        <taxon>Embryophyta</taxon>
        <taxon>Marchantiophyta</taxon>
        <taxon>Marchantiopsida</taxon>
        <taxon>Marchantiidae</taxon>
        <taxon>Marchantiales</taxon>
        <taxon>Ricciaceae</taxon>
        <taxon>Riccia</taxon>
    </lineage>
</organism>
<feature type="repeat" description="PPR" evidence="3">
    <location>
        <begin position="164"/>
        <end position="198"/>
    </location>
</feature>
<dbReference type="PROSITE" id="PS51375">
    <property type="entry name" value="PPR"/>
    <property type="match status" value="9"/>
</dbReference>
<keyword evidence="2" id="KW-0677">Repeat</keyword>
<dbReference type="AlphaFoldDB" id="A0ABD1ZC10"/>
<keyword evidence="5" id="KW-1185">Reference proteome</keyword>
<feature type="repeat" description="PPR" evidence="3">
    <location>
        <begin position="199"/>
        <end position="233"/>
    </location>
</feature>
<dbReference type="Pfam" id="PF01535">
    <property type="entry name" value="PPR"/>
    <property type="match status" value="1"/>
</dbReference>
<reference evidence="4 5" key="1">
    <citation type="submission" date="2024-09" db="EMBL/GenBank/DDBJ databases">
        <title>Chromosome-scale assembly of Riccia fluitans.</title>
        <authorList>
            <person name="Paukszto L."/>
            <person name="Sawicki J."/>
            <person name="Karawczyk K."/>
            <person name="Piernik-Szablinska J."/>
            <person name="Szczecinska M."/>
            <person name="Mazdziarz M."/>
        </authorList>
    </citation>
    <scope>NUCLEOTIDE SEQUENCE [LARGE SCALE GENOMIC DNA]</scope>
    <source>
        <strain evidence="4">Rf_01</strain>
        <tissue evidence="4">Aerial parts of the thallus</tissue>
    </source>
</reference>
<dbReference type="FunFam" id="1.25.40.10:FF:000558">
    <property type="entry name" value="Pentatricopeptide repeat-containing protein At5g39710"/>
    <property type="match status" value="1"/>
</dbReference>
<dbReference type="InterPro" id="IPR050872">
    <property type="entry name" value="PPR_P_subfamily"/>
</dbReference>
<accession>A0ABD1ZC10</accession>
<feature type="repeat" description="PPR" evidence="3">
    <location>
        <begin position="304"/>
        <end position="338"/>
    </location>
</feature>
<feature type="repeat" description="PPR" evidence="3">
    <location>
        <begin position="269"/>
        <end position="303"/>
    </location>
</feature>
<protein>
    <recommendedName>
        <fullName evidence="6">Pentatricopeptide repeat-containing protein</fullName>
    </recommendedName>
</protein>
<feature type="repeat" description="PPR" evidence="3">
    <location>
        <begin position="129"/>
        <end position="163"/>
    </location>
</feature>